<dbReference type="InterPro" id="IPR000014">
    <property type="entry name" value="PAS"/>
</dbReference>
<gene>
    <name evidence="5" type="ORF">SAMN06265221_14611</name>
</gene>
<organism evidence="5 6">
    <name type="scientific">Paracoccus laeviglucosivorans</name>
    <dbReference type="NCBI Taxonomy" id="1197861"/>
    <lineage>
        <taxon>Bacteria</taxon>
        <taxon>Pseudomonadati</taxon>
        <taxon>Pseudomonadota</taxon>
        <taxon>Alphaproteobacteria</taxon>
        <taxon>Rhodobacterales</taxon>
        <taxon>Paracoccaceae</taxon>
        <taxon>Paracoccus</taxon>
    </lineage>
</organism>
<dbReference type="PANTHER" id="PTHR44688">
    <property type="entry name" value="DNA-BINDING TRANSCRIPTIONAL ACTIVATOR DEVR_DOSR"/>
    <property type="match status" value="1"/>
</dbReference>
<dbReference type="NCBIfam" id="TIGR00229">
    <property type="entry name" value="sensory_box"/>
    <property type="match status" value="1"/>
</dbReference>
<dbReference type="CDD" id="cd06170">
    <property type="entry name" value="LuxR_C_like"/>
    <property type="match status" value="1"/>
</dbReference>
<evidence type="ECO:0000259" key="4">
    <source>
        <dbReference type="PROSITE" id="PS50043"/>
    </source>
</evidence>
<dbReference type="EMBL" id="FXTK01000046">
    <property type="protein sequence ID" value="SMO99592.1"/>
    <property type="molecule type" value="Genomic_DNA"/>
</dbReference>
<dbReference type="Pfam" id="PF00196">
    <property type="entry name" value="GerE"/>
    <property type="match status" value="1"/>
</dbReference>
<dbReference type="Proteomes" id="UP000319014">
    <property type="component" value="Unassembled WGS sequence"/>
</dbReference>
<dbReference type="InterPro" id="IPR035965">
    <property type="entry name" value="PAS-like_dom_sf"/>
</dbReference>
<name>A0A521FU08_9RHOB</name>
<dbReference type="GO" id="GO:0006355">
    <property type="term" value="P:regulation of DNA-templated transcription"/>
    <property type="evidence" value="ECO:0007669"/>
    <property type="project" value="InterPro"/>
</dbReference>
<dbReference type="PROSITE" id="PS50043">
    <property type="entry name" value="HTH_LUXR_2"/>
    <property type="match status" value="1"/>
</dbReference>
<reference evidence="5 6" key="1">
    <citation type="submission" date="2017-05" db="EMBL/GenBank/DDBJ databases">
        <authorList>
            <person name="Varghese N."/>
            <person name="Submissions S."/>
        </authorList>
    </citation>
    <scope>NUCLEOTIDE SEQUENCE [LARGE SCALE GENOMIC DNA]</scope>
    <source>
        <strain evidence="5 6">DSM 100094</strain>
    </source>
</reference>
<keyword evidence="2" id="KW-0238">DNA-binding</keyword>
<accession>A0A521FU08</accession>
<dbReference type="GO" id="GO:0003677">
    <property type="term" value="F:DNA binding"/>
    <property type="evidence" value="ECO:0007669"/>
    <property type="project" value="UniProtKB-KW"/>
</dbReference>
<dbReference type="AlphaFoldDB" id="A0A521FU08"/>
<dbReference type="InterPro" id="IPR000792">
    <property type="entry name" value="Tscrpt_reg_LuxR_C"/>
</dbReference>
<sequence>MPERRANPNSAKEYQQLGFIYAPDATMVLSRRIILQASQMVEQTFGWKPSELEGRSIRLLYPDEADYDVIGQRARSAMLTHEVYRDERFMRLRNNSVVWMEGVGRAMDRSDPEELAIWTYRQLTSGLKFTNPLTPTEKTVAHYIVNGFTSKEIALALKSSPRTIEVHRSNMMRKLGARNSSELARRLISA</sequence>
<dbReference type="CDD" id="cd00130">
    <property type="entry name" value="PAS"/>
    <property type="match status" value="1"/>
</dbReference>
<evidence type="ECO:0000313" key="6">
    <source>
        <dbReference type="Proteomes" id="UP000319014"/>
    </source>
</evidence>
<dbReference type="SUPFAM" id="SSF55785">
    <property type="entry name" value="PYP-like sensor domain (PAS domain)"/>
    <property type="match status" value="1"/>
</dbReference>
<proteinExistence type="predicted"/>
<dbReference type="PRINTS" id="PR00038">
    <property type="entry name" value="HTHLUXR"/>
</dbReference>
<feature type="domain" description="HTH luxR-type" evidence="4">
    <location>
        <begin position="126"/>
        <end position="190"/>
    </location>
</feature>
<evidence type="ECO:0000256" key="1">
    <source>
        <dbReference type="ARBA" id="ARBA00023015"/>
    </source>
</evidence>
<dbReference type="InterPro" id="IPR013767">
    <property type="entry name" value="PAS_fold"/>
</dbReference>
<dbReference type="Gene3D" id="3.30.450.20">
    <property type="entry name" value="PAS domain"/>
    <property type="match status" value="1"/>
</dbReference>
<dbReference type="SUPFAM" id="SSF46894">
    <property type="entry name" value="C-terminal effector domain of the bipartite response regulators"/>
    <property type="match status" value="1"/>
</dbReference>
<dbReference type="SMART" id="SM00421">
    <property type="entry name" value="HTH_LUXR"/>
    <property type="match status" value="1"/>
</dbReference>
<keyword evidence="6" id="KW-1185">Reference proteome</keyword>
<dbReference type="OrthoDB" id="9782655at2"/>
<protein>
    <submittedName>
        <fullName evidence="5">PAS domain S-box-containing protein</fullName>
    </submittedName>
</protein>
<dbReference type="Gene3D" id="1.10.10.10">
    <property type="entry name" value="Winged helix-like DNA-binding domain superfamily/Winged helix DNA-binding domain"/>
    <property type="match status" value="1"/>
</dbReference>
<evidence type="ECO:0000313" key="5">
    <source>
        <dbReference type="EMBL" id="SMO99592.1"/>
    </source>
</evidence>
<dbReference type="Pfam" id="PF00989">
    <property type="entry name" value="PAS"/>
    <property type="match status" value="1"/>
</dbReference>
<evidence type="ECO:0000256" key="3">
    <source>
        <dbReference type="ARBA" id="ARBA00023163"/>
    </source>
</evidence>
<evidence type="ECO:0000256" key="2">
    <source>
        <dbReference type="ARBA" id="ARBA00023125"/>
    </source>
</evidence>
<dbReference type="PANTHER" id="PTHR44688:SF16">
    <property type="entry name" value="DNA-BINDING TRANSCRIPTIONAL ACTIVATOR DEVR_DOSR"/>
    <property type="match status" value="1"/>
</dbReference>
<dbReference type="InterPro" id="IPR016032">
    <property type="entry name" value="Sig_transdc_resp-reg_C-effctor"/>
</dbReference>
<dbReference type="InterPro" id="IPR036388">
    <property type="entry name" value="WH-like_DNA-bd_sf"/>
</dbReference>
<keyword evidence="1" id="KW-0805">Transcription regulation</keyword>
<dbReference type="RefSeq" id="WP_142665081.1">
    <property type="nucleotide sequence ID" value="NZ_FXTK01000046.1"/>
</dbReference>
<keyword evidence="3" id="KW-0804">Transcription</keyword>